<evidence type="ECO:0000313" key="3">
    <source>
        <dbReference type="EMBL" id="ETB57044.1"/>
    </source>
</evidence>
<dbReference type="Proteomes" id="UP000018538">
    <property type="component" value="Unassembled WGS sequence"/>
</dbReference>
<sequence length="777" mass="92339">MSTQEDEVRLLIQNLQKCNNTNECINFDLASTIQEFLNSLDKNSFEDIDKTIRENEKDKDLMNSFTSAAIFLENCVKILGLKIEHLHNLAHNTLYNIYKENKNNNSNKKQLLIIDEEEYLYINEVKNLKNTITENDIIEEDLLIKTIPLPTFLFTDHIKVKNKIDNHKNIIKNDEKDNSLLNKKKNLNKSDIENIPYIDTLENESITSIQKNVMDLNSEYSYQNMDNMDNMNSMENMENKQTLEISSVNSLNFDKLFLENDGIILLDINDYNIFINDEYDFTLQNKNSTILFEKYEFFSRNSIYLSNNLSEYIYEQNTIQHTYKINNIYDITSLRLCTDTLLFKTDFYSYDLALDVIKNKNYLINKFERQKNKLYILDETTHKNHKYNTIYKQNANYCDYCGSIIEPNESNNHCIYCNNNNEKNGFYKKLPGYYNLSCYNITETQDFLTYMQPNKIIDIIMQNEINDTNLDANSTTNKLDQNIIDPIFHENNDSSDKSDDQKLPNDPKLTNDQKLFKQIKIPPLYIQKLGLNIDYYYLEPLLYNLIKSLKKEKNVDRFFSINFYDHNENYDTEILKDDDYQEIKDEQNKTIQETLTMGTFINIKSIDNHVKNLPTSILKKTDSNTSLAFSFEDKIQDRVNEWRNFLEKKLNILKRQPPYNVEYYKKKILKYMISNGDNIYFPDLVNDNEKYKIYRNFLTTLMLINTNKLDITEIEKNNSNNITNYKINVKNININEYINFPNSFDNIKFTINDKKRKITQNFDNKNDSLYLQKKHHI</sequence>
<feature type="region of interest" description="Disordered" evidence="1">
    <location>
        <begin position="489"/>
        <end position="509"/>
    </location>
</feature>
<dbReference type="GO" id="GO:0051306">
    <property type="term" value="P:mitotic sister chromatid separation"/>
    <property type="evidence" value="ECO:0007669"/>
    <property type="project" value="TreeGrafter"/>
</dbReference>
<evidence type="ECO:0000259" key="2">
    <source>
        <dbReference type="Pfam" id="PF16858"/>
    </source>
</evidence>
<dbReference type="EMBL" id="KI635808">
    <property type="protein sequence ID" value="ETB57044.1"/>
    <property type="molecule type" value="Genomic_DNA"/>
</dbReference>
<keyword evidence="4" id="KW-1185">Reference proteome</keyword>
<dbReference type="AlphaFoldDB" id="V7PC90"/>
<gene>
    <name evidence="3" type="ORF">YYC_04895</name>
</gene>
<dbReference type="GO" id="GO:0003682">
    <property type="term" value="F:chromatin binding"/>
    <property type="evidence" value="ECO:0007669"/>
    <property type="project" value="TreeGrafter"/>
</dbReference>
<accession>V7PC90</accession>
<proteinExistence type="predicted"/>
<dbReference type="PANTHER" id="PTHR14324">
    <property type="entry name" value="CONDENSIN-2 COMPLEX SUBUNIT H2"/>
    <property type="match status" value="1"/>
</dbReference>
<dbReference type="GO" id="GO:0010032">
    <property type="term" value="P:meiotic chromosome condensation"/>
    <property type="evidence" value="ECO:0007669"/>
    <property type="project" value="TreeGrafter"/>
</dbReference>
<dbReference type="Pfam" id="PF16858">
    <property type="entry name" value="CNDH2_C"/>
    <property type="match status" value="1"/>
</dbReference>
<dbReference type="OrthoDB" id="10038475at2759"/>
<dbReference type="InterPro" id="IPR031737">
    <property type="entry name" value="CNDH2_C"/>
</dbReference>
<protein>
    <recommendedName>
        <fullName evidence="2">Condensin-2 complex subunit H2 C-terminal domain-containing protein</fullName>
    </recommendedName>
</protein>
<dbReference type="GO" id="GO:0000796">
    <property type="term" value="C:condensin complex"/>
    <property type="evidence" value="ECO:0007669"/>
    <property type="project" value="TreeGrafter"/>
</dbReference>
<dbReference type="InterPro" id="IPR031739">
    <property type="entry name" value="Ncaph2"/>
</dbReference>
<name>V7PC90_PLAYE</name>
<evidence type="ECO:0000313" key="4">
    <source>
        <dbReference type="Proteomes" id="UP000018538"/>
    </source>
</evidence>
<organism evidence="3 4">
    <name type="scientific">Plasmodium yoelii 17X</name>
    <dbReference type="NCBI Taxonomy" id="1323249"/>
    <lineage>
        <taxon>Eukaryota</taxon>
        <taxon>Sar</taxon>
        <taxon>Alveolata</taxon>
        <taxon>Apicomplexa</taxon>
        <taxon>Aconoidasida</taxon>
        <taxon>Haemosporida</taxon>
        <taxon>Plasmodiidae</taxon>
        <taxon>Plasmodium</taxon>
        <taxon>Plasmodium (Vinckeia)</taxon>
    </lineage>
</organism>
<dbReference type="GO" id="GO:0005634">
    <property type="term" value="C:nucleus"/>
    <property type="evidence" value="ECO:0007669"/>
    <property type="project" value="TreeGrafter"/>
</dbReference>
<dbReference type="PANTHER" id="PTHR14324:SF3">
    <property type="entry name" value="CONDENSIN-2 COMPLEX SUBUNIT H2"/>
    <property type="match status" value="1"/>
</dbReference>
<feature type="domain" description="Condensin-2 complex subunit H2 C-terminal" evidence="2">
    <location>
        <begin position="631"/>
        <end position="723"/>
    </location>
</feature>
<evidence type="ECO:0000256" key="1">
    <source>
        <dbReference type="SAM" id="MobiDB-lite"/>
    </source>
</evidence>
<reference evidence="3 4" key="1">
    <citation type="submission" date="2013-11" db="EMBL/GenBank/DDBJ databases">
        <title>The Genome Sequence of Plasmodium yoelii 17X.</title>
        <authorList>
            <consortium name="The Broad Institute Genomics Platform"/>
            <consortium name="The Broad Institute Genome Sequencing Center for Infectious Disease"/>
            <person name="Neafsey D."/>
            <person name="Adams J."/>
            <person name="Walker B."/>
            <person name="Young S.K."/>
            <person name="Zeng Q."/>
            <person name="Gargeya S."/>
            <person name="Fitzgerald M."/>
            <person name="Haas B."/>
            <person name="Abouelleil A."/>
            <person name="Alvarado L."/>
            <person name="Chapman S.B."/>
            <person name="Gainer-Dewar J."/>
            <person name="Goldberg J."/>
            <person name="Griggs A."/>
            <person name="Gujja S."/>
            <person name="Hansen M."/>
            <person name="Howarth C."/>
            <person name="Imamovic A."/>
            <person name="Ireland A."/>
            <person name="Larimer J."/>
            <person name="McCowan C."/>
            <person name="Murphy C."/>
            <person name="Pearson M."/>
            <person name="Poon T.W."/>
            <person name="Priest M."/>
            <person name="Roberts A."/>
            <person name="Saif S."/>
            <person name="Shea T."/>
            <person name="Sykes S."/>
            <person name="Wortman J."/>
            <person name="Nusbaum C."/>
            <person name="Birren B."/>
        </authorList>
    </citation>
    <scope>NUCLEOTIDE SEQUENCE [LARGE SCALE GENOMIC DNA]</scope>
    <source>
        <strain evidence="3 4">17X</strain>
    </source>
</reference>